<keyword evidence="8" id="KW-0732">Signal</keyword>
<reference evidence="10 11" key="1">
    <citation type="submission" date="2018-03" db="EMBL/GenBank/DDBJ databases">
        <authorList>
            <person name="Keele B.F."/>
        </authorList>
    </citation>
    <scope>NUCLEOTIDE SEQUENCE [LARGE SCALE GENOMIC DNA]</scope>
    <source>
        <strain evidence="10 11">CECT 8626</strain>
    </source>
</reference>
<evidence type="ECO:0000256" key="7">
    <source>
        <dbReference type="PIRSR" id="PIRSR602386-1"/>
    </source>
</evidence>
<keyword evidence="2" id="KW-0813">Transport</keyword>
<evidence type="ECO:0000256" key="3">
    <source>
        <dbReference type="ARBA" id="ARBA00022723"/>
    </source>
</evidence>
<dbReference type="PANTHER" id="PTHR36507">
    <property type="entry name" value="BLL1555 PROTEIN"/>
    <property type="match status" value="1"/>
</dbReference>
<name>A0A2R8B1P9_9RHOB</name>
<feature type="signal peptide" evidence="8">
    <location>
        <begin position="1"/>
        <end position="20"/>
    </location>
</feature>
<dbReference type="GO" id="GO:0042597">
    <property type="term" value="C:periplasmic space"/>
    <property type="evidence" value="ECO:0007669"/>
    <property type="project" value="UniProtKB-SubCell"/>
</dbReference>
<dbReference type="GO" id="GO:0009055">
    <property type="term" value="F:electron transfer activity"/>
    <property type="evidence" value="ECO:0007669"/>
    <property type="project" value="InterPro"/>
</dbReference>
<dbReference type="InterPro" id="IPR002386">
    <property type="entry name" value="Amicyanin/Pseudoazurin"/>
</dbReference>
<keyword evidence="11" id="KW-1185">Reference proteome</keyword>
<dbReference type="GO" id="GO:0005507">
    <property type="term" value="F:copper ion binding"/>
    <property type="evidence" value="ECO:0007669"/>
    <property type="project" value="InterPro"/>
</dbReference>
<evidence type="ECO:0000256" key="4">
    <source>
        <dbReference type="ARBA" id="ARBA00022764"/>
    </source>
</evidence>
<gene>
    <name evidence="10" type="primary">mauC</name>
    <name evidence="10" type="ORF">DEA8626_00059</name>
</gene>
<proteinExistence type="predicted"/>
<dbReference type="PANTHER" id="PTHR36507:SF1">
    <property type="entry name" value="BLL1555 PROTEIN"/>
    <property type="match status" value="1"/>
</dbReference>
<dbReference type="AlphaFoldDB" id="A0A2R8B1P9"/>
<dbReference type="RefSeq" id="WP_108853243.1">
    <property type="nucleotide sequence ID" value="NZ_OMOQ01000001.1"/>
</dbReference>
<dbReference type="Proteomes" id="UP000244924">
    <property type="component" value="Unassembled WGS sequence"/>
</dbReference>
<comment type="subcellular location">
    <subcellularLocation>
        <location evidence="1">Periplasm</location>
    </subcellularLocation>
</comment>
<dbReference type="Gene3D" id="2.60.40.420">
    <property type="entry name" value="Cupredoxins - blue copper proteins"/>
    <property type="match status" value="1"/>
</dbReference>
<keyword evidence="3 7" id="KW-0479">Metal-binding</keyword>
<dbReference type="InterPro" id="IPR000923">
    <property type="entry name" value="BlueCu_1"/>
</dbReference>
<evidence type="ECO:0000259" key="9">
    <source>
        <dbReference type="Pfam" id="PF00127"/>
    </source>
</evidence>
<dbReference type="CDD" id="cd13921">
    <property type="entry name" value="Amicyanin"/>
    <property type="match status" value="1"/>
</dbReference>
<evidence type="ECO:0000256" key="6">
    <source>
        <dbReference type="ARBA" id="ARBA00023008"/>
    </source>
</evidence>
<protein>
    <submittedName>
        <fullName evidence="10">Amicyanin</fullName>
    </submittedName>
</protein>
<keyword evidence="5" id="KW-0249">Electron transport</keyword>
<evidence type="ECO:0000256" key="2">
    <source>
        <dbReference type="ARBA" id="ARBA00022448"/>
    </source>
</evidence>
<feature type="binding site" evidence="7">
    <location>
        <position position="55"/>
    </location>
    <ligand>
        <name>Cu cation</name>
        <dbReference type="ChEBI" id="CHEBI:23378"/>
    </ligand>
</feature>
<accession>A0A2R8B1P9</accession>
<comment type="cofactor">
    <cofactor evidence="7">
        <name>Cu cation</name>
        <dbReference type="ChEBI" id="CHEBI:23378"/>
    </cofactor>
    <text evidence="7">Binds 1 copper ion per subunit.</text>
</comment>
<organism evidence="10 11">
    <name type="scientific">Albidovulum aquaemixtae</name>
    <dbReference type="NCBI Taxonomy" id="1542388"/>
    <lineage>
        <taxon>Bacteria</taxon>
        <taxon>Pseudomonadati</taxon>
        <taxon>Pseudomonadota</taxon>
        <taxon>Alphaproteobacteria</taxon>
        <taxon>Rhodobacterales</taxon>
        <taxon>Paracoccaceae</taxon>
        <taxon>Albidovulum</taxon>
    </lineage>
</organism>
<dbReference type="EMBL" id="OMOQ01000001">
    <property type="protein sequence ID" value="SPH16549.1"/>
    <property type="molecule type" value="Genomic_DNA"/>
</dbReference>
<feature type="binding site" evidence="7">
    <location>
        <position position="92"/>
    </location>
    <ligand>
        <name>Cu cation</name>
        <dbReference type="ChEBI" id="CHEBI:23378"/>
    </ligand>
</feature>
<evidence type="ECO:0000256" key="8">
    <source>
        <dbReference type="SAM" id="SignalP"/>
    </source>
</evidence>
<evidence type="ECO:0000313" key="10">
    <source>
        <dbReference type="EMBL" id="SPH16549.1"/>
    </source>
</evidence>
<dbReference type="PRINTS" id="PR00155">
    <property type="entry name" value="AMICYANIN"/>
</dbReference>
<evidence type="ECO:0000256" key="1">
    <source>
        <dbReference type="ARBA" id="ARBA00004418"/>
    </source>
</evidence>
<dbReference type="InterPro" id="IPR035668">
    <property type="entry name" value="Amicyanin"/>
</dbReference>
<evidence type="ECO:0000313" key="11">
    <source>
        <dbReference type="Proteomes" id="UP000244924"/>
    </source>
</evidence>
<keyword evidence="4" id="KW-0574">Periplasm</keyword>
<dbReference type="OrthoDB" id="9796416at2"/>
<dbReference type="InterPro" id="IPR052721">
    <property type="entry name" value="ET_Amicyanin"/>
</dbReference>
<feature type="chain" id="PRO_5015318058" evidence="8">
    <location>
        <begin position="21"/>
        <end position="102"/>
    </location>
</feature>
<dbReference type="InterPro" id="IPR008972">
    <property type="entry name" value="Cupredoxin"/>
</dbReference>
<sequence length="102" mass="10496">MKPTFVMLIAAALVTGPALGADHEVMIRGMAFQPASLSVSPGDTVTLVNAEGAAHTATARGGGFDTGRLKRDQSATIRIAAAGSLSYFCKLHPAMKGRIAAR</sequence>
<dbReference type="SUPFAM" id="SSF49503">
    <property type="entry name" value="Cupredoxins"/>
    <property type="match status" value="1"/>
</dbReference>
<feature type="binding site" evidence="7">
    <location>
        <position position="89"/>
    </location>
    <ligand>
        <name>Cu cation</name>
        <dbReference type="ChEBI" id="CHEBI:23378"/>
    </ligand>
</feature>
<keyword evidence="6 7" id="KW-0186">Copper</keyword>
<evidence type="ECO:0000256" key="5">
    <source>
        <dbReference type="ARBA" id="ARBA00022982"/>
    </source>
</evidence>
<feature type="domain" description="Blue (type 1) copper" evidence="9">
    <location>
        <begin position="26"/>
        <end position="99"/>
    </location>
</feature>
<dbReference type="Pfam" id="PF00127">
    <property type="entry name" value="Copper-bind"/>
    <property type="match status" value="1"/>
</dbReference>